<dbReference type="PANTHER" id="PTHR13504:SF38">
    <property type="entry name" value="FIDO DOMAIN-CONTAINING PROTEIN"/>
    <property type="match status" value="1"/>
</dbReference>
<dbReference type="InterPro" id="IPR001034">
    <property type="entry name" value="DeoR_HTH"/>
</dbReference>
<evidence type="ECO:0000256" key="2">
    <source>
        <dbReference type="ARBA" id="ARBA00023163"/>
    </source>
</evidence>
<reference evidence="4 5" key="1">
    <citation type="journal article" date="2016" name="Nat. Commun.">
        <title>Thousands of microbial genomes shed light on interconnected biogeochemical processes in an aquifer system.</title>
        <authorList>
            <person name="Anantharaman K."/>
            <person name="Brown C.T."/>
            <person name="Hug L.A."/>
            <person name="Sharon I."/>
            <person name="Castelle C.J."/>
            <person name="Probst A.J."/>
            <person name="Thomas B.C."/>
            <person name="Singh A."/>
            <person name="Wilkins M.J."/>
            <person name="Karaoz U."/>
            <person name="Brodie E.L."/>
            <person name="Williams K.H."/>
            <person name="Hubbard S.S."/>
            <person name="Banfield J.F."/>
        </authorList>
    </citation>
    <scope>NUCLEOTIDE SEQUENCE [LARGE SCALE GENOMIC DNA]</scope>
</reference>
<dbReference type="AlphaFoldDB" id="A0A1F6AN57"/>
<organism evidence="4 5">
    <name type="scientific">Candidatus Gottesmanbacteria bacterium RIFCSPLOWO2_01_FULL_39_12b</name>
    <dbReference type="NCBI Taxonomy" id="1798388"/>
    <lineage>
        <taxon>Bacteria</taxon>
        <taxon>Candidatus Gottesmaniibacteriota</taxon>
    </lineage>
</organism>
<proteinExistence type="predicted"/>
<dbReference type="SUPFAM" id="SSF46785">
    <property type="entry name" value="Winged helix' DNA-binding domain"/>
    <property type="match status" value="1"/>
</dbReference>
<dbReference type="Gene3D" id="1.10.3290.10">
    <property type="entry name" value="Fido-like domain"/>
    <property type="match status" value="1"/>
</dbReference>
<dbReference type="PANTHER" id="PTHR13504">
    <property type="entry name" value="FIDO DOMAIN-CONTAINING PROTEIN DDB_G0283145"/>
    <property type="match status" value="1"/>
</dbReference>
<evidence type="ECO:0000313" key="5">
    <source>
        <dbReference type="Proteomes" id="UP000176609"/>
    </source>
</evidence>
<accession>A0A1F6AN57</accession>
<dbReference type="PROSITE" id="PS51459">
    <property type="entry name" value="FIDO"/>
    <property type="match status" value="1"/>
</dbReference>
<evidence type="ECO:0000256" key="1">
    <source>
        <dbReference type="ARBA" id="ARBA00023015"/>
    </source>
</evidence>
<sequence length="311" mass="36219">MLTISYTLSPYLRESLEKIDDLRRNILLAVLTPRNELHLRWQAMIERIYWLLTFSDTQLSKNEIAKILSEHLKRQLTPPQLEVLAYKKGLDYIVQNWLGLQEPVSSSTVLLLYQTAFSGRLRVNQEFLKSCLLYFQSSSEHPVIQAGLIHFQILSLSPFTVDNDKLSRLLSYLFLYKEGFDCRGFLVLEEYFRRNFTDYKQLLKETARTGAQTAWLEYFAKAVQNSLEKTLSDIVKEKARMEMPSSVLKLNERQKQILEMLGNPDATITNRQAQKLFKISQITASRDLTKLASLELLFARGRGRSVYYTRV</sequence>
<feature type="domain" description="Fido" evidence="3">
    <location>
        <begin position="104"/>
        <end position="221"/>
    </location>
</feature>
<name>A0A1F6AN57_9BACT</name>
<gene>
    <name evidence="4" type="ORF">A2960_03980</name>
</gene>
<dbReference type="EMBL" id="MFJR01000013">
    <property type="protein sequence ID" value="OGG26125.1"/>
    <property type="molecule type" value="Genomic_DNA"/>
</dbReference>
<keyword evidence="2" id="KW-0804">Transcription</keyword>
<dbReference type="InterPro" id="IPR003812">
    <property type="entry name" value="Fido"/>
</dbReference>
<dbReference type="Gene3D" id="1.10.10.10">
    <property type="entry name" value="Winged helix-like DNA-binding domain superfamily/Winged helix DNA-binding domain"/>
    <property type="match status" value="1"/>
</dbReference>
<protein>
    <recommendedName>
        <fullName evidence="3">Fido domain-containing protein</fullName>
    </recommendedName>
</protein>
<dbReference type="Proteomes" id="UP000176609">
    <property type="component" value="Unassembled WGS sequence"/>
</dbReference>
<dbReference type="InterPro" id="IPR036388">
    <property type="entry name" value="WH-like_DNA-bd_sf"/>
</dbReference>
<comment type="caution">
    <text evidence="4">The sequence shown here is derived from an EMBL/GenBank/DDBJ whole genome shotgun (WGS) entry which is preliminary data.</text>
</comment>
<dbReference type="SUPFAM" id="SSF140931">
    <property type="entry name" value="Fic-like"/>
    <property type="match status" value="1"/>
</dbReference>
<dbReference type="InterPro" id="IPR040198">
    <property type="entry name" value="Fido_containing"/>
</dbReference>
<evidence type="ECO:0000313" key="4">
    <source>
        <dbReference type="EMBL" id="OGG26125.1"/>
    </source>
</evidence>
<dbReference type="InterPro" id="IPR036390">
    <property type="entry name" value="WH_DNA-bd_sf"/>
</dbReference>
<dbReference type="Pfam" id="PF08220">
    <property type="entry name" value="HTH_DeoR"/>
    <property type="match status" value="1"/>
</dbReference>
<evidence type="ECO:0000259" key="3">
    <source>
        <dbReference type="PROSITE" id="PS51459"/>
    </source>
</evidence>
<dbReference type="InterPro" id="IPR036597">
    <property type="entry name" value="Fido-like_dom_sf"/>
</dbReference>
<dbReference type="GO" id="GO:0003700">
    <property type="term" value="F:DNA-binding transcription factor activity"/>
    <property type="evidence" value="ECO:0007669"/>
    <property type="project" value="InterPro"/>
</dbReference>
<keyword evidence="1" id="KW-0805">Transcription regulation</keyword>